<evidence type="ECO:0000256" key="5">
    <source>
        <dbReference type="ARBA" id="ARBA00023186"/>
    </source>
</evidence>
<dbReference type="HAMAP" id="MF_01151">
    <property type="entry name" value="GrpE"/>
    <property type="match status" value="1"/>
</dbReference>
<evidence type="ECO:0000313" key="9">
    <source>
        <dbReference type="EMBL" id="ODV95930.1"/>
    </source>
</evidence>
<dbReference type="FunFam" id="3.90.20.20:FF:000011">
    <property type="entry name" value="GrpE protein homolog"/>
    <property type="match status" value="1"/>
</dbReference>
<dbReference type="STRING" id="669874.A0A1E4TW04"/>
<accession>A0A1E4TW04</accession>
<dbReference type="GO" id="GO:0051087">
    <property type="term" value="F:protein-folding chaperone binding"/>
    <property type="evidence" value="ECO:0007669"/>
    <property type="project" value="InterPro"/>
</dbReference>
<dbReference type="EMBL" id="KV454013">
    <property type="protein sequence ID" value="ODV95930.1"/>
    <property type="molecule type" value="Genomic_DNA"/>
</dbReference>
<evidence type="ECO:0000313" key="10">
    <source>
        <dbReference type="Proteomes" id="UP000094236"/>
    </source>
</evidence>
<dbReference type="OrthoDB" id="201635at2759"/>
<keyword evidence="3" id="KW-0809">Transit peptide</keyword>
<dbReference type="Gene3D" id="3.90.20.20">
    <property type="match status" value="1"/>
</dbReference>
<dbReference type="GO" id="GO:0042026">
    <property type="term" value="P:protein refolding"/>
    <property type="evidence" value="ECO:0007669"/>
    <property type="project" value="EnsemblFungi"/>
</dbReference>
<sequence length="252" mass="28856">MQRSIVGLTRNIARQRAVPISYRLNTLRTSPIVFRNSAFIRLYATEQQSKNDQEDGKDKSKVEESKDQSNAEAEEKSLEGGNTATSEVEQKLQELEQKYLNKDKEYAELKDLYIRSLADFRNLQETTKREIQKAKDFALQKFAKDLIESIDNFGHALNAVDEKTLDSNKEFKNLYEGVKMTSDIFKKTLEKHGLKEIDAIGEKFDPNKHEATFEVPQPDKEPGTVFHVQQPGYELNGRVLRAAKVGIVKDDK</sequence>
<comment type="function">
    <text evidence="6">Essential component of the PAM complex, a complex required for the translocation of transit peptide-containing proteins from the inner membrane into the mitochondrial matrix in an ATP-dependent manner.</text>
</comment>
<comment type="similarity">
    <text evidence="2 7">Belongs to the GrpE family.</text>
</comment>
<dbReference type="PROSITE" id="PS01071">
    <property type="entry name" value="GRPE"/>
    <property type="match status" value="1"/>
</dbReference>
<dbReference type="InterPro" id="IPR013805">
    <property type="entry name" value="GrpE_CC"/>
</dbReference>
<dbReference type="FunFam" id="2.30.22.10:FF:000002">
    <property type="entry name" value="GrpE protein homolog"/>
    <property type="match status" value="1"/>
</dbReference>
<dbReference type="AlphaFoldDB" id="A0A1E4TW04"/>
<dbReference type="PANTHER" id="PTHR21237">
    <property type="entry name" value="GRPE PROTEIN"/>
    <property type="match status" value="1"/>
</dbReference>
<dbReference type="GO" id="GO:0030150">
    <property type="term" value="P:protein import into mitochondrial matrix"/>
    <property type="evidence" value="ECO:0007669"/>
    <property type="project" value="EnsemblFungi"/>
</dbReference>
<dbReference type="Gene3D" id="2.30.22.10">
    <property type="entry name" value="Head domain of nucleotide exchange factor GrpE"/>
    <property type="match status" value="1"/>
</dbReference>
<dbReference type="SUPFAM" id="SSF58014">
    <property type="entry name" value="Coiled-coil domain of nucleotide exchange factor GrpE"/>
    <property type="match status" value="1"/>
</dbReference>
<dbReference type="InterPro" id="IPR000740">
    <property type="entry name" value="GrpE"/>
</dbReference>
<dbReference type="SUPFAM" id="SSF51064">
    <property type="entry name" value="Head domain of nucleotide exchange factor GrpE"/>
    <property type="match status" value="1"/>
</dbReference>
<dbReference type="GO" id="GO:0000774">
    <property type="term" value="F:adenyl-nucleotide exchange factor activity"/>
    <property type="evidence" value="ECO:0007669"/>
    <property type="project" value="EnsemblFungi"/>
</dbReference>
<evidence type="ECO:0000256" key="7">
    <source>
        <dbReference type="RuleBase" id="RU004478"/>
    </source>
</evidence>
<dbReference type="PANTHER" id="PTHR21237:SF23">
    <property type="entry name" value="GRPE PROTEIN HOMOLOG, MITOCHONDRIAL"/>
    <property type="match status" value="1"/>
</dbReference>
<evidence type="ECO:0000256" key="4">
    <source>
        <dbReference type="ARBA" id="ARBA00023128"/>
    </source>
</evidence>
<dbReference type="GO" id="GO:0051082">
    <property type="term" value="F:unfolded protein binding"/>
    <property type="evidence" value="ECO:0007669"/>
    <property type="project" value="TreeGrafter"/>
</dbReference>
<feature type="region of interest" description="Disordered" evidence="8">
    <location>
        <begin position="47"/>
        <end position="89"/>
    </location>
</feature>
<dbReference type="InterPro" id="IPR009012">
    <property type="entry name" value="GrpE_head"/>
</dbReference>
<keyword evidence="10" id="KW-1185">Reference proteome</keyword>
<gene>
    <name evidence="9" type="ORF">PACTADRAFT_33127</name>
</gene>
<proteinExistence type="inferred from homology"/>
<evidence type="ECO:0000256" key="1">
    <source>
        <dbReference type="ARBA" id="ARBA00004305"/>
    </source>
</evidence>
<comment type="subcellular location">
    <subcellularLocation>
        <location evidence="1 6">Mitochondrion matrix</location>
    </subcellularLocation>
</comment>
<organism evidence="9 10">
    <name type="scientific">Pachysolen tannophilus NRRL Y-2460</name>
    <dbReference type="NCBI Taxonomy" id="669874"/>
    <lineage>
        <taxon>Eukaryota</taxon>
        <taxon>Fungi</taxon>
        <taxon>Dikarya</taxon>
        <taxon>Ascomycota</taxon>
        <taxon>Saccharomycotina</taxon>
        <taxon>Pichiomycetes</taxon>
        <taxon>Pachysolenaceae</taxon>
        <taxon>Pachysolen</taxon>
    </lineage>
</organism>
<keyword evidence="5 6" id="KW-0143">Chaperone</keyword>
<dbReference type="CDD" id="cd00446">
    <property type="entry name" value="GrpE"/>
    <property type="match status" value="1"/>
</dbReference>
<name>A0A1E4TW04_PACTA</name>
<dbReference type="PRINTS" id="PR00773">
    <property type="entry name" value="GRPEPROTEIN"/>
</dbReference>
<protein>
    <recommendedName>
        <fullName evidence="6">GrpE protein homolog</fullName>
    </recommendedName>
</protein>
<dbReference type="Pfam" id="PF01025">
    <property type="entry name" value="GrpE"/>
    <property type="match status" value="1"/>
</dbReference>
<keyword evidence="4 6" id="KW-0496">Mitochondrion</keyword>
<feature type="compositionally biased region" description="Basic and acidic residues" evidence="8">
    <location>
        <begin position="49"/>
        <end position="78"/>
    </location>
</feature>
<evidence type="ECO:0000256" key="6">
    <source>
        <dbReference type="RuleBase" id="RU000640"/>
    </source>
</evidence>
<evidence type="ECO:0000256" key="3">
    <source>
        <dbReference type="ARBA" id="ARBA00022946"/>
    </source>
</evidence>
<evidence type="ECO:0000256" key="8">
    <source>
        <dbReference type="SAM" id="MobiDB-lite"/>
    </source>
</evidence>
<dbReference type="GO" id="GO:0001405">
    <property type="term" value="C:PAM complex, Tim23 associated import motor"/>
    <property type="evidence" value="ECO:0007669"/>
    <property type="project" value="EnsemblFungi"/>
</dbReference>
<dbReference type="GO" id="GO:0042803">
    <property type="term" value="F:protein homodimerization activity"/>
    <property type="evidence" value="ECO:0007669"/>
    <property type="project" value="InterPro"/>
</dbReference>
<dbReference type="Proteomes" id="UP000094236">
    <property type="component" value="Unassembled WGS sequence"/>
</dbReference>
<reference evidence="10" key="1">
    <citation type="submission" date="2016-05" db="EMBL/GenBank/DDBJ databases">
        <title>Comparative genomics of biotechnologically important yeasts.</title>
        <authorList>
            <consortium name="DOE Joint Genome Institute"/>
            <person name="Riley R."/>
            <person name="Haridas S."/>
            <person name="Wolfe K.H."/>
            <person name="Lopes M.R."/>
            <person name="Hittinger C.T."/>
            <person name="Goker M."/>
            <person name="Salamov A."/>
            <person name="Wisecaver J."/>
            <person name="Long T.M."/>
            <person name="Aerts A.L."/>
            <person name="Barry K."/>
            <person name="Choi C."/>
            <person name="Clum A."/>
            <person name="Coughlan A.Y."/>
            <person name="Deshpande S."/>
            <person name="Douglass A.P."/>
            <person name="Hanson S.J."/>
            <person name="Klenk H.-P."/>
            <person name="Labutti K."/>
            <person name="Lapidus A."/>
            <person name="Lindquist E."/>
            <person name="Lipzen A."/>
            <person name="Meier-Kolthoff J.P."/>
            <person name="Ohm R.A."/>
            <person name="Otillar R.P."/>
            <person name="Pangilinan J."/>
            <person name="Peng Y."/>
            <person name="Rokas A."/>
            <person name="Rosa C.A."/>
            <person name="Scheuner C."/>
            <person name="Sibirny A.A."/>
            <person name="Slot J.C."/>
            <person name="Stielow J.B."/>
            <person name="Sun H."/>
            <person name="Kurtzman C.P."/>
            <person name="Blackwell M."/>
            <person name="Grigoriev I.V."/>
            <person name="Jeffries T.W."/>
        </authorList>
    </citation>
    <scope>NUCLEOTIDE SEQUENCE [LARGE SCALE GENOMIC DNA]</scope>
    <source>
        <strain evidence="10">NRRL Y-2460</strain>
    </source>
</reference>
<evidence type="ECO:0000256" key="2">
    <source>
        <dbReference type="ARBA" id="ARBA00009054"/>
    </source>
</evidence>